<feature type="compositionally biased region" description="Polar residues" evidence="5">
    <location>
        <begin position="458"/>
        <end position="478"/>
    </location>
</feature>
<evidence type="ECO:0000259" key="6">
    <source>
        <dbReference type="PROSITE" id="PS50103"/>
    </source>
</evidence>
<dbReference type="InterPro" id="IPR000571">
    <property type="entry name" value="Znf_CCCH"/>
</dbReference>
<feature type="region of interest" description="Disordered" evidence="5">
    <location>
        <begin position="518"/>
        <end position="541"/>
    </location>
</feature>
<evidence type="ECO:0000259" key="7">
    <source>
        <dbReference type="PROSITE" id="PS50829"/>
    </source>
</evidence>
<feature type="zinc finger region" description="C3H1-type" evidence="4">
    <location>
        <begin position="806"/>
        <end position="831"/>
    </location>
</feature>
<dbReference type="PROSITE" id="PS50103">
    <property type="entry name" value="ZF_C3H1"/>
    <property type="match status" value="1"/>
</dbReference>
<evidence type="ECO:0000313" key="8">
    <source>
        <dbReference type="EMBL" id="MCD9641339.1"/>
    </source>
</evidence>
<dbReference type="SMART" id="SM00444">
    <property type="entry name" value="GYF"/>
    <property type="match status" value="1"/>
</dbReference>
<dbReference type="CDD" id="cd00072">
    <property type="entry name" value="GYF"/>
    <property type="match status" value="1"/>
</dbReference>
<dbReference type="PANTHER" id="PTHR46695">
    <property type="entry name" value="ZINC FINGER CCCH DOMAIN-CONTAINING PROTEIN 44-RELATED"/>
    <property type="match status" value="1"/>
</dbReference>
<feature type="region of interest" description="Disordered" evidence="5">
    <location>
        <begin position="40"/>
        <end position="66"/>
    </location>
</feature>
<keyword evidence="1 4" id="KW-0479">Metal-binding</keyword>
<dbReference type="InterPro" id="IPR036855">
    <property type="entry name" value="Znf_CCCH_sf"/>
</dbReference>
<dbReference type="EMBL" id="JACEIK010003335">
    <property type="protein sequence ID" value="MCD9641339.1"/>
    <property type="molecule type" value="Genomic_DNA"/>
</dbReference>
<feature type="compositionally biased region" description="Low complexity" evidence="5">
    <location>
        <begin position="357"/>
        <end position="382"/>
    </location>
</feature>
<protein>
    <recommendedName>
        <fullName evidence="10">Zinc finger CCCH domain-containing protein 44-like</fullName>
    </recommendedName>
</protein>
<reference evidence="8 9" key="1">
    <citation type="journal article" date="2021" name="BMC Genomics">
        <title>Datura genome reveals duplications of psychoactive alkaloid biosynthetic genes and high mutation rate following tissue culture.</title>
        <authorList>
            <person name="Rajewski A."/>
            <person name="Carter-House D."/>
            <person name="Stajich J."/>
            <person name="Litt A."/>
        </authorList>
    </citation>
    <scope>NUCLEOTIDE SEQUENCE [LARGE SCALE GENOMIC DNA]</scope>
    <source>
        <strain evidence="8">AR-01</strain>
    </source>
</reference>
<evidence type="ECO:0008006" key="10">
    <source>
        <dbReference type="Google" id="ProtNLM"/>
    </source>
</evidence>
<organism evidence="8 9">
    <name type="scientific">Datura stramonium</name>
    <name type="common">Jimsonweed</name>
    <name type="synonym">Common thornapple</name>
    <dbReference type="NCBI Taxonomy" id="4076"/>
    <lineage>
        <taxon>Eukaryota</taxon>
        <taxon>Viridiplantae</taxon>
        <taxon>Streptophyta</taxon>
        <taxon>Embryophyta</taxon>
        <taxon>Tracheophyta</taxon>
        <taxon>Spermatophyta</taxon>
        <taxon>Magnoliopsida</taxon>
        <taxon>eudicotyledons</taxon>
        <taxon>Gunneridae</taxon>
        <taxon>Pentapetalae</taxon>
        <taxon>asterids</taxon>
        <taxon>lamiids</taxon>
        <taxon>Solanales</taxon>
        <taxon>Solanaceae</taxon>
        <taxon>Solanoideae</taxon>
        <taxon>Datureae</taxon>
        <taxon>Datura</taxon>
    </lineage>
</organism>
<dbReference type="Pfam" id="PF02213">
    <property type="entry name" value="GYF"/>
    <property type="match status" value="1"/>
</dbReference>
<feature type="region of interest" description="Disordered" evidence="5">
    <location>
        <begin position="254"/>
        <end position="310"/>
    </location>
</feature>
<evidence type="ECO:0000313" key="9">
    <source>
        <dbReference type="Proteomes" id="UP000823775"/>
    </source>
</evidence>
<feature type="compositionally biased region" description="Polar residues" evidence="5">
    <location>
        <begin position="254"/>
        <end position="286"/>
    </location>
</feature>
<dbReference type="Proteomes" id="UP000823775">
    <property type="component" value="Unassembled WGS sequence"/>
</dbReference>
<evidence type="ECO:0000256" key="1">
    <source>
        <dbReference type="ARBA" id="ARBA00022723"/>
    </source>
</evidence>
<dbReference type="Gene3D" id="3.30.1490.40">
    <property type="match status" value="1"/>
</dbReference>
<gene>
    <name evidence="8" type="ORF">HAX54_027493</name>
</gene>
<evidence type="ECO:0000256" key="2">
    <source>
        <dbReference type="ARBA" id="ARBA00022771"/>
    </source>
</evidence>
<dbReference type="SUPFAM" id="SSF90229">
    <property type="entry name" value="CCCH zinc finger"/>
    <property type="match status" value="1"/>
</dbReference>
<evidence type="ECO:0000256" key="5">
    <source>
        <dbReference type="SAM" id="MobiDB-lite"/>
    </source>
</evidence>
<comment type="caution">
    <text evidence="8">The sequence shown here is derived from an EMBL/GenBank/DDBJ whole genome shotgun (WGS) entry which is preliminary data.</text>
</comment>
<sequence>MDMRTSLTLPTLRECVEKLELLKTPEENQRRLLKIPEVHADPKMDPNYETEEDARESGDKKQVEFGGRRCTRFSRREDKLMSSWRKDKEGSIMTRCKESEKREAHGNIMKKLGNQGTACQAVDRSASETSITSFSTVNSTSTNNSEIDKLWHYRDPSGRIQGPFSVMQLRKWNMSGLFPLDMRIWTDDEHDDSVLLTNALKGLFHKAPQVHGKISHQSQELGAASVNSSVGRCVSATGIGRECGEREVPWHLRITNNHSNGNTGTAGMEGLSSSSPQCLDLNNSYSDKPHPSSPEPSSSHGNVHGAPRHGKRCHEIVEFQSSTGHMIQDSSGSTTSQISDGCNHSMQSHSQRHLGQSSGQNWGSSNSNRSSVNINSGSSCASVTKSSDSFEQKGITSYPDLPSPTPKTSYDDVEAQAAEELLSLSSVVPVSASNIQDFPCPPKLEDEAPVGQAAANKESLTSSFPVQDSGPTWSSASSLVIDGPQLPEIANGLGGYSPAAKPSIDSDLISDSALKPAEAVGDHVDTPTSDANQLNHNSSSHPISNLTDWRAIFGEPIEFSTLDEESVSDLLAEVDAMESQTQSGMGSPTSAMRCSEETISVCKSDFFSFLEELSPTPDPAKNDALSSTEDVQLPCHSSLTDELAGISQAEAFDPLKMYSRTSSSSSEGETKSADVSFFQGAAGSNVPTACTTRKPAVSVISQSTGVEALTIDCPAEPGNMTCSGPVQGFANVNQGSSMVTAWERSNINHSPFTGNPSSESQCIYSGEKSGGPRDWVTPVGDSGFGRDRSLWCRQPLDGRGYSGPPPTGQRVCKFYESGHCKKGASCDYLHL</sequence>
<feature type="compositionally biased region" description="Basic and acidic residues" evidence="5">
    <location>
        <begin position="55"/>
        <end position="66"/>
    </location>
</feature>
<feature type="compositionally biased region" description="Polar residues" evidence="5">
    <location>
        <begin position="526"/>
        <end position="541"/>
    </location>
</feature>
<feature type="domain" description="GYF" evidence="7">
    <location>
        <begin position="148"/>
        <end position="201"/>
    </location>
</feature>
<keyword evidence="3 4" id="KW-0862">Zinc</keyword>
<feature type="region of interest" description="Disordered" evidence="5">
    <location>
        <begin position="438"/>
        <end position="479"/>
    </location>
</feature>
<dbReference type="InterPro" id="IPR035445">
    <property type="entry name" value="GYF-like_dom_sf"/>
</dbReference>
<name>A0ABS8V3C7_DATST</name>
<keyword evidence="2 4" id="KW-0863">Zinc-finger</keyword>
<dbReference type="PROSITE" id="PS50829">
    <property type="entry name" value="GYF"/>
    <property type="match status" value="1"/>
</dbReference>
<accession>A0ABS8V3C7</accession>
<feature type="compositionally biased region" description="Polar residues" evidence="5">
    <location>
        <begin position="323"/>
        <end position="356"/>
    </location>
</feature>
<evidence type="ECO:0000256" key="3">
    <source>
        <dbReference type="ARBA" id="ARBA00022833"/>
    </source>
</evidence>
<evidence type="ECO:0000256" key="4">
    <source>
        <dbReference type="PROSITE-ProRule" id="PRU00723"/>
    </source>
</evidence>
<proteinExistence type="predicted"/>
<feature type="domain" description="C3H1-type" evidence="6">
    <location>
        <begin position="806"/>
        <end position="831"/>
    </location>
</feature>
<feature type="region of interest" description="Disordered" evidence="5">
    <location>
        <begin position="323"/>
        <end position="411"/>
    </location>
</feature>
<dbReference type="SUPFAM" id="SSF55277">
    <property type="entry name" value="GYF domain"/>
    <property type="match status" value="1"/>
</dbReference>
<dbReference type="InterPro" id="IPR003169">
    <property type="entry name" value="GYF"/>
</dbReference>
<keyword evidence="9" id="KW-1185">Reference proteome</keyword>
<dbReference type="PANTHER" id="PTHR46695:SF4">
    <property type="entry name" value="ZINC FINGER CCCH DOMAIN-CONTAINING PROTEIN 44"/>
    <property type="match status" value="1"/>
</dbReference>